<dbReference type="AlphaFoldDB" id="A0A6T9XW95"/>
<evidence type="ECO:0000313" key="3">
    <source>
        <dbReference type="Proteomes" id="UP000509458"/>
    </source>
</evidence>
<dbReference type="EMBL" id="LR812090">
    <property type="protein sequence ID" value="CAB9492547.1"/>
    <property type="molecule type" value="Genomic_DNA"/>
</dbReference>
<gene>
    <name evidence="2" type="ORF">ALFOR1_10512</name>
</gene>
<dbReference type="RefSeq" id="WP_179982252.1">
    <property type="nucleotide sequence ID" value="NZ_LR812090.1"/>
</dbReference>
<dbReference type="InterPro" id="IPR021708">
    <property type="entry name" value="DUF3291"/>
</dbReference>
<reference evidence="2 3" key="1">
    <citation type="submission" date="2020-06" db="EMBL/GenBank/DDBJ databases">
        <authorList>
            <person name="Duchaud E."/>
        </authorList>
    </citation>
    <scope>NUCLEOTIDE SEQUENCE [LARGE SCALE GENOMIC DNA]</scope>
    <source>
        <strain evidence="2">Alteromonas fortis</strain>
    </source>
</reference>
<dbReference type="Pfam" id="PF11695">
    <property type="entry name" value="DUF3291"/>
    <property type="match status" value="1"/>
</dbReference>
<name>A0A6T9XW95_ALTMA</name>
<protein>
    <recommendedName>
        <fullName evidence="1">DUF3291 domain-containing protein</fullName>
    </recommendedName>
</protein>
<accession>A0A6T9XW95</accession>
<proteinExistence type="predicted"/>
<feature type="domain" description="DUF3291" evidence="1">
    <location>
        <begin position="3"/>
        <end position="139"/>
    </location>
</feature>
<sequence length="153" mass="17602">MHLAQLNIAKVRFDLESPEMSDFVNNLEPINAIAEKSPGFIWRLKDETGDATSIEVENNPDIIVNMSVWESVESLKNFMFKTHHIDFLKRKKEWFIPLGEASYVLWWIPEGHIPTVQEAMAKLEHLRQNGETQEAFSFKGNYAKLESAHTSNA</sequence>
<dbReference type="SUPFAM" id="SSF54909">
    <property type="entry name" value="Dimeric alpha+beta barrel"/>
    <property type="match status" value="1"/>
</dbReference>
<evidence type="ECO:0000313" key="2">
    <source>
        <dbReference type="EMBL" id="CAB9492547.1"/>
    </source>
</evidence>
<organism evidence="2 3">
    <name type="scientific">Alteromonas macleodii</name>
    <name type="common">Pseudoalteromonas macleodii</name>
    <dbReference type="NCBI Taxonomy" id="28108"/>
    <lineage>
        <taxon>Bacteria</taxon>
        <taxon>Pseudomonadati</taxon>
        <taxon>Pseudomonadota</taxon>
        <taxon>Gammaproteobacteria</taxon>
        <taxon>Alteromonadales</taxon>
        <taxon>Alteromonadaceae</taxon>
        <taxon>Alteromonas/Salinimonas group</taxon>
        <taxon>Alteromonas</taxon>
    </lineage>
</organism>
<evidence type="ECO:0000259" key="1">
    <source>
        <dbReference type="Pfam" id="PF11695"/>
    </source>
</evidence>
<dbReference type="Proteomes" id="UP000509458">
    <property type="component" value="Chromosome"/>
</dbReference>
<dbReference type="InterPro" id="IPR011008">
    <property type="entry name" value="Dimeric_a/b-barrel"/>
</dbReference>